<dbReference type="RefSeq" id="WP_093755122.1">
    <property type="nucleotide sequence ID" value="NZ_FNNG01000024.1"/>
</dbReference>
<gene>
    <name evidence="1" type="ORF">SAMN05660923_03022</name>
    <name evidence="2" type="ORF">SAMN05660923_03039</name>
    <name evidence="3" type="ORF">SAMN05660923_03087</name>
</gene>
<dbReference type="OrthoDB" id="9810174at2"/>
<evidence type="ECO:0000313" key="1">
    <source>
        <dbReference type="EMBL" id="SDX83461.1"/>
    </source>
</evidence>
<organism evidence="2 4">
    <name type="scientific">Tepidimicrobium xylanilyticum</name>
    <dbReference type="NCBI Taxonomy" id="1123352"/>
    <lineage>
        <taxon>Bacteria</taxon>
        <taxon>Bacillati</taxon>
        <taxon>Bacillota</taxon>
        <taxon>Tissierellia</taxon>
        <taxon>Tissierellales</taxon>
        <taxon>Tepidimicrobiaceae</taxon>
        <taxon>Tepidimicrobium</taxon>
    </lineage>
</organism>
<evidence type="ECO:0000313" key="2">
    <source>
        <dbReference type="EMBL" id="SDX84502.1"/>
    </source>
</evidence>
<dbReference type="EMBL" id="FNNG01000024">
    <property type="protein sequence ID" value="SDX83461.1"/>
    <property type="molecule type" value="Genomic_DNA"/>
</dbReference>
<accession>A0A1H3F0D5</accession>
<sequence>MAGYTKNFNLKKPSDIEFYSIEDFNENFEKIDQLAVKKGEGIGDLTGGTLVNRPEPGIAGRYYFAQDTGEIYLDTGEEWVLAAASQRELDAHKADNFHHIPYVIATGTNSYAVNIQGITALTEGMSVKVKFTNANTGASTLNINGLGAKPIRKSNGNALSSGNIKAGQICHLVYTGSVFQLLGEGGEYGTAQPNHVLEGITFGTEDGLKVGTMPNRGAINRTITTQGGQIVIPEGYHNGSGIVKAQFANLIAENIKKGVNIGGVTGTYEPTPTLKTVRIGDISVDKDTAGGYTSKTFTKVYGKPIGYRARNGWFSGGRYLYDDSLFYLSSPKDSLSKTLSSPETSNTATIRITDGEVRLTQNSTWSCSLVDLYIFFILD</sequence>
<reference evidence="2 4" key="1">
    <citation type="submission" date="2016-10" db="EMBL/GenBank/DDBJ databases">
        <authorList>
            <person name="de Groot N.N."/>
        </authorList>
    </citation>
    <scope>NUCLEOTIDE SEQUENCE [LARGE SCALE GENOMIC DNA]</scope>
    <source>
        <strain evidence="2 4">DSM 23310</strain>
    </source>
</reference>
<name>A0A1H3F0D5_9FIRM</name>
<dbReference type="EMBL" id="FNNG01000025">
    <property type="protein sequence ID" value="SDX84502.1"/>
    <property type="molecule type" value="Genomic_DNA"/>
</dbReference>
<keyword evidence="4" id="KW-1185">Reference proteome</keyword>
<dbReference type="EMBL" id="FNNG01000028">
    <property type="protein sequence ID" value="SDX87243.1"/>
    <property type="molecule type" value="Genomic_DNA"/>
</dbReference>
<dbReference type="AlphaFoldDB" id="A0A1H3F0D5"/>
<evidence type="ECO:0000313" key="3">
    <source>
        <dbReference type="EMBL" id="SDX87243.1"/>
    </source>
</evidence>
<evidence type="ECO:0000313" key="4">
    <source>
        <dbReference type="Proteomes" id="UP000198828"/>
    </source>
</evidence>
<proteinExistence type="predicted"/>
<protein>
    <submittedName>
        <fullName evidence="2">Uncharacterized protein</fullName>
    </submittedName>
</protein>
<dbReference type="Proteomes" id="UP000198828">
    <property type="component" value="Unassembled WGS sequence"/>
</dbReference>